<gene>
    <name evidence="19 21" type="primary">murB</name>
    <name evidence="21" type="ORF">EZ437_01465</name>
</gene>
<dbReference type="PROSITE" id="PS51387">
    <property type="entry name" value="FAD_PCMH"/>
    <property type="match status" value="1"/>
</dbReference>
<evidence type="ECO:0000256" key="16">
    <source>
        <dbReference type="ARBA" id="ARBA00023316"/>
    </source>
</evidence>
<evidence type="ECO:0000256" key="15">
    <source>
        <dbReference type="ARBA" id="ARBA00023306"/>
    </source>
</evidence>
<evidence type="ECO:0000256" key="17">
    <source>
        <dbReference type="ARBA" id="ARBA00031026"/>
    </source>
</evidence>
<dbReference type="GO" id="GO:0008360">
    <property type="term" value="P:regulation of cell shape"/>
    <property type="evidence" value="ECO:0007669"/>
    <property type="project" value="UniProtKB-KW"/>
</dbReference>
<dbReference type="HAMAP" id="MF_00037">
    <property type="entry name" value="MurB"/>
    <property type="match status" value="1"/>
</dbReference>
<dbReference type="NCBIfam" id="TIGR00179">
    <property type="entry name" value="murB"/>
    <property type="match status" value="1"/>
</dbReference>
<keyword evidence="16 19" id="KW-0961">Cell wall biogenesis/degradation</keyword>
<keyword evidence="13 19" id="KW-0573">Peptidoglycan synthesis</keyword>
<evidence type="ECO:0000256" key="8">
    <source>
        <dbReference type="ARBA" id="ARBA00022618"/>
    </source>
</evidence>
<dbReference type="EMBL" id="SJSL01000001">
    <property type="protein sequence ID" value="TCD02683.1"/>
    <property type="molecule type" value="Genomic_DNA"/>
</dbReference>
<dbReference type="EC" id="1.3.1.98" evidence="5 19"/>
<comment type="catalytic activity">
    <reaction evidence="18 19">
        <text>UDP-N-acetyl-alpha-D-muramate + NADP(+) = UDP-N-acetyl-3-O-(1-carboxyvinyl)-alpha-D-glucosamine + NADPH + H(+)</text>
        <dbReference type="Rhea" id="RHEA:12248"/>
        <dbReference type="ChEBI" id="CHEBI:15378"/>
        <dbReference type="ChEBI" id="CHEBI:57783"/>
        <dbReference type="ChEBI" id="CHEBI:58349"/>
        <dbReference type="ChEBI" id="CHEBI:68483"/>
        <dbReference type="ChEBI" id="CHEBI:70757"/>
        <dbReference type="EC" id="1.3.1.98"/>
    </reaction>
</comment>
<evidence type="ECO:0000256" key="3">
    <source>
        <dbReference type="ARBA" id="ARBA00004496"/>
    </source>
</evidence>
<dbReference type="SUPFAM" id="SSF56194">
    <property type="entry name" value="Uridine diphospho-N-Acetylenolpyruvylglucosamine reductase, MurB, C-terminal domain"/>
    <property type="match status" value="1"/>
</dbReference>
<dbReference type="Pfam" id="PF01565">
    <property type="entry name" value="FAD_binding_4"/>
    <property type="match status" value="1"/>
</dbReference>
<evidence type="ECO:0000313" key="21">
    <source>
        <dbReference type="EMBL" id="TCD02683.1"/>
    </source>
</evidence>
<evidence type="ECO:0000256" key="7">
    <source>
        <dbReference type="ARBA" id="ARBA00022490"/>
    </source>
</evidence>
<comment type="similarity">
    <text evidence="19">Belongs to the MurB family.</text>
</comment>
<feature type="active site" evidence="19">
    <location>
        <position position="160"/>
    </location>
</feature>
<keyword evidence="15 19" id="KW-0131">Cell cycle</keyword>
<evidence type="ECO:0000259" key="20">
    <source>
        <dbReference type="PROSITE" id="PS51387"/>
    </source>
</evidence>
<evidence type="ECO:0000256" key="18">
    <source>
        <dbReference type="ARBA" id="ARBA00048914"/>
    </source>
</evidence>
<accession>A0A4R0NS20</accession>
<comment type="cofactor">
    <cofactor evidence="1 19">
        <name>FAD</name>
        <dbReference type="ChEBI" id="CHEBI:57692"/>
    </cofactor>
</comment>
<dbReference type="Pfam" id="PF02873">
    <property type="entry name" value="MurB_C"/>
    <property type="match status" value="1"/>
</dbReference>
<comment type="subcellular location">
    <subcellularLocation>
        <location evidence="3 19">Cytoplasm</location>
    </subcellularLocation>
</comment>
<dbReference type="InterPro" id="IPR006094">
    <property type="entry name" value="Oxid_FAD_bind_N"/>
</dbReference>
<dbReference type="PANTHER" id="PTHR21071">
    <property type="entry name" value="UDP-N-ACETYLENOLPYRUVOYLGLUCOSAMINE REDUCTASE"/>
    <property type="match status" value="1"/>
</dbReference>
<evidence type="ECO:0000256" key="1">
    <source>
        <dbReference type="ARBA" id="ARBA00001974"/>
    </source>
</evidence>
<dbReference type="AlphaFoldDB" id="A0A4R0NS20"/>
<keyword evidence="12 19" id="KW-0133">Cell shape</keyword>
<dbReference type="InterPro" id="IPR036635">
    <property type="entry name" value="MurB_C_sf"/>
</dbReference>
<comment type="pathway">
    <text evidence="4 19">Cell wall biogenesis; peptidoglycan biosynthesis.</text>
</comment>
<dbReference type="Gene3D" id="3.90.78.10">
    <property type="entry name" value="UDP-N-acetylenolpyruvoylglucosamine reductase, C-terminal domain"/>
    <property type="match status" value="1"/>
</dbReference>
<keyword evidence="8 19" id="KW-0132">Cell division</keyword>
<dbReference type="PANTHER" id="PTHR21071:SF4">
    <property type="entry name" value="UDP-N-ACETYLENOLPYRUVOYLGLUCOSAMINE REDUCTASE"/>
    <property type="match status" value="1"/>
</dbReference>
<dbReference type="InterPro" id="IPR003170">
    <property type="entry name" value="MurB"/>
</dbReference>
<evidence type="ECO:0000256" key="12">
    <source>
        <dbReference type="ARBA" id="ARBA00022960"/>
    </source>
</evidence>
<keyword evidence="22" id="KW-1185">Reference proteome</keyword>
<name>A0A4R0NS20_9SPHI</name>
<dbReference type="SUPFAM" id="SSF56176">
    <property type="entry name" value="FAD-binding/transporter-associated domain-like"/>
    <property type="match status" value="1"/>
</dbReference>
<feature type="active site" description="Proton donor" evidence="19">
    <location>
        <position position="211"/>
    </location>
</feature>
<evidence type="ECO:0000256" key="6">
    <source>
        <dbReference type="ARBA" id="ARBA00015188"/>
    </source>
</evidence>
<comment type="function">
    <text evidence="2 19">Cell wall formation.</text>
</comment>
<evidence type="ECO:0000256" key="2">
    <source>
        <dbReference type="ARBA" id="ARBA00003921"/>
    </source>
</evidence>
<evidence type="ECO:0000256" key="10">
    <source>
        <dbReference type="ARBA" id="ARBA00022827"/>
    </source>
</evidence>
<organism evidence="21 22">
    <name type="scientific">Pedobacter psychroterrae</name>
    <dbReference type="NCBI Taxonomy" id="2530453"/>
    <lineage>
        <taxon>Bacteria</taxon>
        <taxon>Pseudomonadati</taxon>
        <taxon>Bacteroidota</taxon>
        <taxon>Sphingobacteriia</taxon>
        <taxon>Sphingobacteriales</taxon>
        <taxon>Sphingobacteriaceae</taxon>
        <taxon>Pedobacter</taxon>
    </lineage>
</organism>
<keyword evidence="9 19" id="KW-0285">Flavoprotein</keyword>
<dbReference type="Gene3D" id="3.30.43.10">
    <property type="entry name" value="Uridine Diphospho-n-acetylenolpyruvylglucosamine Reductase, domain 2"/>
    <property type="match status" value="1"/>
</dbReference>
<dbReference type="InterPro" id="IPR016167">
    <property type="entry name" value="FAD-bd_PCMH_sub1"/>
</dbReference>
<dbReference type="InterPro" id="IPR036318">
    <property type="entry name" value="FAD-bd_PCMH-like_sf"/>
</dbReference>
<keyword evidence="11 19" id="KW-0521">NADP</keyword>
<evidence type="ECO:0000256" key="14">
    <source>
        <dbReference type="ARBA" id="ARBA00023002"/>
    </source>
</evidence>
<dbReference type="GO" id="GO:0005829">
    <property type="term" value="C:cytosol"/>
    <property type="evidence" value="ECO:0007669"/>
    <property type="project" value="TreeGrafter"/>
</dbReference>
<dbReference type="GO" id="GO:0008762">
    <property type="term" value="F:UDP-N-acetylmuramate dehydrogenase activity"/>
    <property type="evidence" value="ECO:0007669"/>
    <property type="project" value="UniProtKB-UniRule"/>
</dbReference>
<dbReference type="GO" id="GO:0071949">
    <property type="term" value="F:FAD binding"/>
    <property type="evidence" value="ECO:0007669"/>
    <property type="project" value="InterPro"/>
</dbReference>
<dbReference type="RefSeq" id="WP_131592526.1">
    <property type="nucleotide sequence ID" value="NZ_SJSL01000001.1"/>
</dbReference>
<dbReference type="InterPro" id="IPR016166">
    <property type="entry name" value="FAD-bd_PCMH"/>
</dbReference>
<evidence type="ECO:0000256" key="11">
    <source>
        <dbReference type="ARBA" id="ARBA00022857"/>
    </source>
</evidence>
<proteinExistence type="inferred from homology"/>
<dbReference type="InterPro" id="IPR016169">
    <property type="entry name" value="FAD-bd_PCMH_sub2"/>
</dbReference>
<sequence>MKIVSDLDLTPYNSYRIPAICKRAFFPESEAEIQQIFQEYPETKKIIIGSGHNIIFSRDRYEDDFIIFSGNFEKVVCEDDKISAESGVSMLDLSNIALSYSLSGLELFYDIPSSLGGAIVMNAGASGEDIQSLLLTVRYYDPQADVFKEVERKGLDFEYRNSFFQQNPHLIITHAFLQLRHGDKQEIGDKMENNKKLRWAKQPKEFPNAGSVFKRPKGHFVGVMMEEMGLKGYTIGGARISEKHGGFIVNFDNATGKDILEIITLVKKRVLETYSLDIEVEQRII</sequence>
<protein>
    <recommendedName>
        <fullName evidence="6 19">UDP-N-acetylenolpyruvoylglucosamine reductase</fullName>
        <ecNumber evidence="5 19">1.3.1.98</ecNumber>
    </recommendedName>
    <alternativeName>
        <fullName evidence="17 19">UDP-N-acetylmuramate dehydrogenase</fullName>
    </alternativeName>
</protein>
<dbReference type="OrthoDB" id="9804753at2"/>
<feature type="active site" evidence="19">
    <location>
        <position position="281"/>
    </location>
</feature>
<keyword evidence="14 19" id="KW-0560">Oxidoreductase</keyword>
<evidence type="ECO:0000313" key="22">
    <source>
        <dbReference type="Proteomes" id="UP000293347"/>
    </source>
</evidence>
<keyword evidence="7 19" id="KW-0963">Cytoplasm</keyword>
<evidence type="ECO:0000256" key="9">
    <source>
        <dbReference type="ARBA" id="ARBA00022630"/>
    </source>
</evidence>
<feature type="domain" description="FAD-binding PCMH-type" evidence="20">
    <location>
        <begin position="17"/>
        <end position="182"/>
    </location>
</feature>
<dbReference type="InterPro" id="IPR011601">
    <property type="entry name" value="MurB_C"/>
</dbReference>
<evidence type="ECO:0000256" key="4">
    <source>
        <dbReference type="ARBA" id="ARBA00004752"/>
    </source>
</evidence>
<dbReference type="UniPathway" id="UPA00219"/>
<dbReference type="GO" id="GO:0009252">
    <property type="term" value="P:peptidoglycan biosynthetic process"/>
    <property type="evidence" value="ECO:0007669"/>
    <property type="project" value="UniProtKB-UniRule"/>
</dbReference>
<dbReference type="Gene3D" id="3.30.465.10">
    <property type="match status" value="1"/>
</dbReference>
<evidence type="ECO:0000256" key="5">
    <source>
        <dbReference type="ARBA" id="ARBA00012518"/>
    </source>
</evidence>
<reference evidence="21 22" key="1">
    <citation type="submission" date="2019-02" db="EMBL/GenBank/DDBJ databases">
        <title>Pedobacter sp. RP-1-14 sp. nov., isolated from Arctic soil.</title>
        <authorList>
            <person name="Dahal R.H."/>
        </authorList>
    </citation>
    <scope>NUCLEOTIDE SEQUENCE [LARGE SCALE GENOMIC DNA]</scope>
    <source>
        <strain evidence="21 22">RP-1-14</strain>
    </source>
</reference>
<keyword evidence="10 19" id="KW-0274">FAD</keyword>
<dbReference type="GO" id="GO:0071555">
    <property type="term" value="P:cell wall organization"/>
    <property type="evidence" value="ECO:0007669"/>
    <property type="project" value="UniProtKB-KW"/>
</dbReference>
<comment type="caution">
    <text evidence="21">The sequence shown here is derived from an EMBL/GenBank/DDBJ whole genome shotgun (WGS) entry which is preliminary data.</text>
</comment>
<evidence type="ECO:0000256" key="13">
    <source>
        <dbReference type="ARBA" id="ARBA00022984"/>
    </source>
</evidence>
<dbReference type="Proteomes" id="UP000293347">
    <property type="component" value="Unassembled WGS sequence"/>
</dbReference>
<dbReference type="GO" id="GO:0051301">
    <property type="term" value="P:cell division"/>
    <property type="evidence" value="ECO:0007669"/>
    <property type="project" value="UniProtKB-KW"/>
</dbReference>
<evidence type="ECO:0000256" key="19">
    <source>
        <dbReference type="HAMAP-Rule" id="MF_00037"/>
    </source>
</evidence>